<dbReference type="EMBL" id="JBEPNW010000002">
    <property type="protein sequence ID" value="MET3868337.1"/>
    <property type="molecule type" value="Genomic_DNA"/>
</dbReference>
<name>A0ABV2NP93_9HYPH</name>
<organism evidence="1 2">
    <name type="scientific">Methylobacterium radiotolerans</name>
    <dbReference type="NCBI Taxonomy" id="31998"/>
    <lineage>
        <taxon>Bacteria</taxon>
        <taxon>Pseudomonadati</taxon>
        <taxon>Pseudomonadota</taxon>
        <taxon>Alphaproteobacteria</taxon>
        <taxon>Hyphomicrobiales</taxon>
        <taxon>Methylobacteriaceae</taxon>
        <taxon>Methylobacterium</taxon>
    </lineage>
</organism>
<proteinExistence type="predicted"/>
<dbReference type="Gene3D" id="2.40.10.180">
    <property type="entry name" value="Phage tail proteins"/>
    <property type="match status" value="1"/>
</dbReference>
<sequence length="118" mass="12705">MIDFAALALGPGITAFGRPVTVTPLASSPVRQPFDATGVWTVKNTNIQLEGDQSLNTTVLTLGIRLPDWKYEPEQFALVRIPAAGFYPDEGTLWIDDIDPDGQGGATLTLKRGLPPEL</sequence>
<dbReference type="InterPro" id="IPR008018">
    <property type="entry name" value="Phage_tail_attach_FII"/>
</dbReference>
<protein>
    <submittedName>
        <fullName evidence="1">Uncharacterized protein</fullName>
    </submittedName>
</protein>
<evidence type="ECO:0000313" key="2">
    <source>
        <dbReference type="Proteomes" id="UP001549119"/>
    </source>
</evidence>
<comment type="caution">
    <text evidence="1">The sequence shown here is derived from an EMBL/GenBank/DDBJ whole genome shotgun (WGS) entry which is preliminary data.</text>
</comment>
<dbReference type="InterPro" id="IPR053734">
    <property type="entry name" value="Phage_Head-Tail_Connect_sf"/>
</dbReference>
<dbReference type="Proteomes" id="UP001549119">
    <property type="component" value="Unassembled WGS sequence"/>
</dbReference>
<evidence type="ECO:0000313" key="1">
    <source>
        <dbReference type="EMBL" id="MET3868337.1"/>
    </source>
</evidence>
<dbReference type="RefSeq" id="WP_209650449.1">
    <property type="nucleotide sequence ID" value="NZ_JBEPNV010000001.1"/>
</dbReference>
<keyword evidence="2" id="KW-1185">Reference proteome</keyword>
<dbReference type="Pfam" id="PF05354">
    <property type="entry name" value="Phage_attach"/>
    <property type="match status" value="1"/>
</dbReference>
<reference evidence="1 2" key="1">
    <citation type="submission" date="2024-06" db="EMBL/GenBank/DDBJ databases">
        <title>Genomics of switchgrass bacterial isolates.</title>
        <authorList>
            <person name="Shade A."/>
        </authorList>
    </citation>
    <scope>NUCLEOTIDE SEQUENCE [LARGE SCALE GENOMIC DNA]</scope>
    <source>
        <strain evidence="1 2">PvP084</strain>
    </source>
</reference>
<gene>
    <name evidence="1" type="ORF">ABIC20_005646</name>
</gene>
<accession>A0ABV2NP93</accession>